<dbReference type="PANTHER" id="PTHR46708">
    <property type="entry name" value="TENASCIN"/>
    <property type="match status" value="1"/>
</dbReference>
<feature type="domain" description="Fibronectin type-III" evidence="2">
    <location>
        <begin position="70"/>
        <end position="161"/>
    </location>
</feature>
<dbReference type="EMBL" id="CAJPWZ010001447">
    <property type="protein sequence ID" value="CAG2215523.1"/>
    <property type="molecule type" value="Genomic_DNA"/>
</dbReference>
<dbReference type="AlphaFoldDB" id="A0A8S3SAW1"/>
<accession>A0A8S3SAW1</accession>
<dbReference type="InterPro" id="IPR003961">
    <property type="entry name" value="FN3_dom"/>
</dbReference>
<keyword evidence="4" id="KW-1185">Reference proteome</keyword>
<comment type="caution">
    <text evidence="3">The sequence shown here is derived from an EMBL/GenBank/DDBJ whole genome shotgun (WGS) entry which is preliminary data.</text>
</comment>
<protein>
    <recommendedName>
        <fullName evidence="2">Fibronectin type-III domain-containing protein</fullName>
    </recommendedName>
</protein>
<gene>
    <name evidence="3" type="ORF">MEDL_29301</name>
</gene>
<evidence type="ECO:0000259" key="2">
    <source>
        <dbReference type="PROSITE" id="PS50853"/>
    </source>
</evidence>
<dbReference type="PANTHER" id="PTHR46708:SF2">
    <property type="entry name" value="FIBRONECTIN TYPE-III DOMAIN-CONTAINING PROTEIN"/>
    <property type="match status" value="1"/>
</dbReference>
<dbReference type="PROSITE" id="PS50853">
    <property type="entry name" value="FN3"/>
    <property type="match status" value="1"/>
</dbReference>
<dbReference type="Pfam" id="PF00041">
    <property type="entry name" value="fn3"/>
    <property type="match status" value="1"/>
</dbReference>
<sequence>MTIIDNQVVEKIVEQSINKASSEICQDFTCLHEDNKNYINECPEMGPVRKFRKNIPPVQQLSEKELQNIGPYNLNVSPEGCSLRISWSVPDKVPTIDIQSYNIQYRCNEKWEKENIFGFQQYFKMSDLLPSKTYRFKVSICLKNSIESKYTRETTFITDSPIKPKATAKYENDRIILVWTHPMGTYINIDAFLIRYTIDECVSYQRRVATDVLNHEINNVTEGAVYRFDIFSCSKSEKSEPEQVIFVARHDVYIAKTHFDVNDPKYNEAVAIDAGNVFEQTCNGFLPGKQTEIAKRIRLVRSTFLSYKRVAAI</sequence>
<evidence type="ECO:0000313" key="3">
    <source>
        <dbReference type="EMBL" id="CAG2215523.1"/>
    </source>
</evidence>
<dbReference type="InterPro" id="IPR013783">
    <property type="entry name" value="Ig-like_fold"/>
</dbReference>
<dbReference type="Gene3D" id="2.60.40.10">
    <property type="entry name" value="Immunoglobulins"/>
    <property type="match status" value="2"/>
</dbReference>
<name>A0A8S3SAW1_MYTED</name>
<keyword evidence="1" id="KW-0677">Repeat</keyword>
<dbReference type="SUPFAM" id="SSF49265">
    <property type="entry name" value="Fibronectin type III"/>
    <property type="match status" value="1"/>
</dbReference>
<dbReference type="SMART" id="SM00060">
    <property type="entry name" value="FN3"/>
    <property type="match status" value="2"/>
</dbReference>
<dbReference type="Proteomes" id="UP000683360">
    <property type="component" value="Unassembled WGS sequence"/>
</dbReference>
<evidence type="ECO:0000256" key="1">
    <source>
        <dbReference type="ARBA" id="ARBA00022737"/>
    </source>
</evidence>
<dbReference type="InterPro" id="IPR050991">
    <property type="entry name" value="ECM_Regulatory_Proteins"/>
</dbReference>
<dbReference type="InterPro" id="IPR036116">
    <property type="entry name" value="FN3_sf"/>
</dbReference>
<reference evidence="3" key="1">
    <citation type="submission" date="2021-03" db="EMBL/GenBank/DDBJ databases">
        <authorList>
            <person name="Bekaert M."/>
        </authorList>
    </citation>
    <scope>NUCLEOTIDE SEQUENCE</scope>
</reference>
<organism evidence="3 4">
    <name type="scientific">Mytilus edulis</name>
    <name type="common">Blue mussel</name>
    <dbReference type="NCBI Taxonomy" id="6550"/>
    <lineage>
        <taxon>Eukaryota</taxon>
        <taxon>Metazoa</taxon>
        <taxon>Spiralia</taxon>
        <taxon>Lophotrochozoa</taxon>
        <taxon>Mollusca</taxon>
        <taxon>Bivalvia</taxon>
        <taxon>Autobranchia</taxon>
        <taxon>Pteriomorphia</taxon>
        <taxon>Mytilida</taxon>
        <taxon>Mytiloidea</taxon>
        <taxon>Mytilidae</taxon>
        <taxon>Mytilinae</taxon>
        <taxon>Mytilus</taxon>
    </lineage>
</organism>
<proteinExistence type="predicted"/>
<dbReference type="CDD" id="cd00063">
    <property type="entry name" value="FN3"/>
    <property type="match status" value="1"/>
</dbReference>
<evidence type="ECO:0000313" key="4">
    <source>
        <dbReference type="Proteomes" id="UP000683360"/>
    </source>
</evidence>